<dbReference type="InterPro" id="IPR026590">
    <property type="entry name" value="Ssirtuin_cat_dom"/>
</dbReference>
<dbReference type="GO" id="GO:0017136">
    <property type="term" value="F:histone deacetylase activity, NAD-dependent"/>
    <property type="evidence" value="ECO:0007669"/>
    <property type="project" value="TreeGrafter"/>
</dbReference>
<dbReference type="STRING" id="1328759.A0A5C2SGI7"/>
<keyword evidence="8" id="KW-0496">Mitochondrion</keyword>
<feature type="compositionally biased region" description="Basic and acidic residues" evidence="10">
    <location>
        <begin position="361"/>
        <end position="370"/>
    </location>
</feature>
<comment type="cofactor">
    <cofactor evidence="1">
        <name>Zn(2+)</name>
        <dbReference type="ChEBI" id="CHEBI:29105"/>
    </cofactor>
</comment>
<dbReference type="Gene3D" id="3.40.50.1220">
    <property type="entry name" value="TPP-binding domain"/>
    <property type="match status" value="1"/>
</dbReference>
<comment type="similarity">
    <text evidence="3">Belongs to the sirtuin family. Class I subfamily.</text>
</comment>
<feature type="active site" description="Proton acceptor" evidence="9">
    <location>
        <position position="144"/>
    </location>
</feature>
<dbReference type="AlphaFoldDB" id="A0A5C2SGI7"/>
<keyword evidence="7" id="KW-0520">NAD</keyword>
<dbReference type="InterPro" id="IPR050134">
    <property type="entry name" value="NAD-dep_sirtuin_deacylases"/>
</dbReference>
<name>A0A5C2SGI7_9APHY</name>
<feature type="binding site" evidence="9">
    <location>
        <position position="176"/>
    </location>
    <ligand>
        <name>Zn(2+)</name>
        <dbReference type="ChEBI" id="CHEBI:29105"/>
    </ligand>
</feature>
<evidence type="ECO:0000256" key="5">
    <source>
        <dbReference type="ARBA" id="ARBA00022723"/>
    </source>
</evidence>
<evidence type="ECO:0000256" key="2">
    <source>
        <dbReference type="ARBA" id="ARBA00004173"/>
    </source>
</evidence>
<evidence type="ECO:0000256" key="7">
    <source>
        <dbReference type="ARBA" id="ARBA00023027"/>
    </source>
</evidence>
<comment type="subcellular location">
    <subcellularLocation>
        <location evidence="2">Mitochondrion</location>
    </subcellularLocation>
</comment>
<dbReference type="InterPro" id="IPR026591">
    <property type="entry name" value="Sirtuin_cat_small_dom_sf"/>
</dbReference>
<dbReference type="PANTHER" id="PTHR11085:SF6">
    <property type="entry name" value="NAD-DEPENDENT PROTEIN DEACETYLASE SIRTUIN-2"/>
    <property type="match status" value="1"/>
</dbReference>
<evidence type="ECO:0000313" key="13">
    <source>
        <dbReference type="Proteomes" id="UP000313359"/>
    </source>
</evidence>
<evidence type="ECO:0000256" key="10">
    <source>
        <dbReference type="SAM" id="MobiDB-lite"/>
    </source>
</evidence>
<dbReference type="Gene3D" id="3.30.1600.10">
    <property type="entry name" value="SIR2/SIRT2 'Small Domain"/>
    <property type="match status" value="1"/>
</dbReference>
<evidence type="ECO:0000256" key="6">
    <source>
        <dbReference type="ARBA" id="ARBA00022833"/>
    </source>
</evidence>
<dbReference type="PROSITE" id="PS50305">
    <property type="entry name" value="SIRTUIN"/>
    <property type="match status" value="1"/>
</dbReference>
<feature type="compositionally biased region" description="Basic and acidic residues" evidence="10">
    <location>
        <begin position="310"/>
        <end position="319"/>
    </location>
</feature>
<protein>
    <submittedName>
        <fullName evidence="12">NAD-dependent deacetylase sirtuin-2</fullName>
    </submittedName>
</protein>
<accession>A0A5C2SGI7</accession>
<evidence type="ECO:0000313" key="12">
    <source>
        <dbReference type="EMBL" id="RPD62314.1"/>
    </source>
</evidence>
<evidence type="ECO:0000256" key="3">
    <source>
        <dbReference type="ARBA" id="ARBA00006924"/>
    </source>
</evidence>
<feature type="region of interest" description="Disordered" evidence="10">
    <location>
        <begin position="310"/>
        <end position="332"/>
    </location>
</feature>
<feature type="region of interest" description="Disordered" evidence="10">
    <location>
        <begin position="348"/>
        <end position="415"/>
    </location>
</feature>
<keyword evidence="4" id="KW-0808">Transferase</keyword>
<dbReference type="PANTHER" id="PTHR11085">
    <property type="entry name" value="NAD-DEPENDENT PROTEIN DEACYLASE SIRTUIN-5, MITOCHONDRIAL-RELATED"/>
    <property type="match status" value="1"/>
</dbReference>
<dbReference type="EMBL" id="ML122259">
    <property type="protein sequence ID" value="RPD62314.1"/>
    <property type="molecule type" value="Genomic_DNA"/>
</dbReference>
<keyword evidence="13" id="KW-1185">Reference proteome</keyword>
<dbReference type="GO" id="GO:0005739">
    <property type="term" value="C:mitochondrion"/>
    <property type="evidence" value="ECO:0007669"/>
    <property type="project" value="UniProtKB-SubCell"/>
</dbReference>
<dbReference type="Proteomes" id="UP000313359">
    <property type="component" value="Unassembled WGS sequence"/>
</dbReference>
<dbReference type="InterPro" id="IPR029035">
    <property type="entry name" value="DHS-like_NAD/FAD-binding_dom"/>
</dbReference>
<dbReference type="GO" id="GO:0070403">
    <property type="term" value="F:NAD+ binding"/>
    <property type="evidence" value="ECO:0007669"/>
    <property type="project" value="InterPro"/>
</dbReference>
<keyword evidence="5 9" id="KW-0479">Metal-binding</keyword>
<dbReference type="InterPro" id="IPR003000">
    <property type="entry name" value="Sirtuin"/>
</dbReference>
<dbReference type="Pfam" id="PF02146">
    <property type="entry name" value="SIR2"/>
    <property type="match status" value="1"/>
</dbReference>
<feature type="binding site" evidence="9">
    <location>
        <position position="155"/>
    </location>
    <ligand>
        <name>Zn(2+)</name>
        <dbReference type="ChEBI" id="CHEBI:29105"/>
    </ligand>
</feature>
<keyword evidence="6 9" id="KW-0862">Zinc</keyword>
<evidence type="ECO:0000256" key="4">
    <source>
        <dbReference type="ARBA" id="ARBA00022679"/>
    </source>
</evidence>
<dbReference type="GO" id="GO:0005634">
    <property type="term" value="C:nucleus"/>
    <property type="evidence" value="ECO:0007669"/>
    <property type="project" value="TreeGrafter"/>
</dbReference>
<dbReference type="CDD" id="cd01408">
    <property type="entry name" value="SIRT1"/>
    <property type="match status" value="1"/>
</dbReference>
<gene>
    <name evidence="12" type="ORF">L227DRAFT_609549</name>
</gene>
<feature type="domain" description="Deacetylase sirtuin-type" evidence="11">
    <location>
        <begin position="14"/>
        <end position="274"/>
    </location>
</feature>
<feature type="binding site" evidence="9">
    <location>
        <position position="152"/>
    </location>
    <ligand>
        <name>Zn(2+)</name>
        <dbReference type="ChEBI" id="CHEBI:29105"/>
    </ligand>
</feature>
<evidence type="ECO:0000256" key="1">
    <source>
        <dbReference type="ARBA" id="ARBA00001947"/>
    </source>
</evidence>
<proteinExistence type="inferred from homology"/>
<organism evidence="12 13">
    <name type="scientific">Lentinus tigrinus ALCF2SS1-6</name>
    <dbReference type="NCBI Taxonomy" id="1328759"/>
    <lineage>
        <taxon>Eukaryota</taxon>
        <taxon>Fungi</taxon>
        <taxon>Dikarya</taxon>
        <taxon>Basidiomycota</taxon>
        <taxon>Agaricomycotina</taxon>
        <taxon>Agaricomycetes</taxon>
        <taxon>Polyporales</taxon>
        <taxon>Polyporaceae</taxon>
        <taxon>Lentinus</taxon>
    </lineage>
</organism>
<evidence type="ECO:0000256" key="9">
    <source>
        <dbReference type="PROSITE-ProRule" id="PRU00236"/>
    </source>
</evidence>
<evidence type="ECO:0000256" key="8">
    <source>
        <dbReference type="ARBA" id="ARBA00023128"/>
    </source>
</evidence>
<reference evidence="12" key="1">
    <citation type="journal article" date="2018" name="Genome Biol. Evol.">
        <title>Genomics and development of Lentinus tigrinus, a white-rot wood-decaying mushroom with dimorphic fruiting bodies.</title>
        <authorList>
            <person name="Wu B."/>
            <person name="Xu Z."/>
            <person name="Knudson A."/>
            <person name="Carlson A."/>
            <person name="Chen N."/>
            <person name="Kovaka S."/>
            <person name="LaButti K."/>
            <person name="Lipzen A."/>
            <person name="Pennachio C."/>
            <person name="Riley R."/>
            <person name="Schakwitz W."/>
            <person name="Umezawa K."/>
            <person name="Ohm R.A."/>
            <person name="Grigoriev I.V."/>
            <person name="Nagy L.G."/>
            <person name="Gibbons J."/>
            <person name="Hibbett D."/>
        </authorList>
    </citation>
    <scope>NUCLEOTIDE SEQUENCE [LARGE SCALE GENOMIC DNA]</scope>
    <source>
        <strain evidence="12">ALCF2SS1-6</strain>
    </source>
</reference>
<evidence type="ECO:0000259" key="11">
    <source>
        <dbReference type="PROSITE" id="PS50305"/>
    </source>
</evidence>
<dbReference type="SUPFAM" id="SSF52467">
    <property type="entry name" value="DHS-like NAD/FAD-binding domain"/>
    <property type="match status" value="1"/>
</dbReference>
<dbReference type="OrthoDB" id="420264at2759"/>
<sequence>MGNEFSTPYEGPTELLEGRDIPSIAKYMKSDLCKKVFVMLGAGVSTAAGIPDFRSPETGLYSNLQRLNLPYPEAVFEISYFRENPLPFYTLARELYPGRFRPTLTHTFVKVLADHSYLDTCFTQNIDTLERQAHVPGEKIVEAHGSFADQHCIDCHARYDGAKMKAAVENGDIVRCEECDGLVKPDIVFFGESLPPLFQRMIPRLREADLLFVIGTSLKVHPFASLTSLVPESCPRVLINMESAGDIGSRPDDVVLLGRCDEVIRELARELGWEEELDREWGKTEILVPLEALRKGEARVEEKVSAEREEAVAAKHAEPEAAGVEAAVEEEEKRVEAEVEELTEMIEKALELSETLSGEPSDTKAEETKSPETSAPGPTLATGAPVASPPGKLDERASPDPEPPKEQQLKEKEKL</sequence>
<feature type="binding site" evidence="9">
    <location>
        <position position="179"/>
    </location>
    <ligand>
        <name>Zn(2+)</name>
        <dbReference type="ChEBI" id="CHEBI:29105"/>
    </ligand>
</feature>
<feature type="compositionally biased region" description="Basic and acidic residues" evidence="10">
    <location>
        <begin position="392"/>
        <end position="415"/>
    </location>
</feature>
<dbReference type="GO" id="GO:0046872">
    <property type="term" value="F:metal ion binding"/>
    <property type="evidence" value="ECO:0007669"/>
    <property type="project" value="UniProtKB-KW"/>
</dbReference>